<dbReference type="EMBL" id="JAATIQ010000096">
    <property type="protein sequence ID" value="KAF4383756.1"/>
    <property type="molecule type" value="Genomic_DNA"/>
</dbReference>
<protein>
    <submittedName>
        <fullName evidence="1">Uncharacterized protein</fullName>
    </submittedName>
</protein>
<reference evidence="1 2" key="1">
    <citation type="journal article" date="2020" name="bioRxiv">
        <title>Sequence and annotation of 42 cannabis genomes reveals extensive copy number variation in cannabinoid synthesis and pathogen resistance genes.</title>
        <authorList>
            <person name="Mckernan K.J."/>
            <person name="Helbert Y."/>
            <person name="Kane L.T."/>
            <person name="Ebling H."/>
            <person name="Zhang L."/>
            <person name="Liu B."/>
            <person name="Eaton Z."/>
            <person name="Mclaughlin S."/>
            <person name="Kingan S."/>
            <person name="Baybayan P."/>
            <person name="Concepcion G."/>
            <person name="Jordan M."/>
            <person name="Riva A."/>
            <person name="Barbazuk W."/>
            <person name="Harkins T."/>
        </authorList>
    </citation>
    <scope>NUCLEOTIDE SEQUENCE [LARGE SCALE GENOMIC DNA]</scope>
    <source>
        <strain evidence="2">cv. Jamaican Lion 4</strain>
        <tissue evidence="1">Leaf</tissue>
    </source>
</reference>
<evidence type="ECO:0000313" key="1">
    <source>
        <dbReference type="EMBL" id="KAF4383756.1"/>
    </source>
</evidence>
<sequence>MSIYSCLKVPLFFYALFHIIRKKKSKYLQYFFKENICYIHSIVIWELRDIFFYEMVAVDIV</sequence>
<name>A0A7J6GLF2_CANSA</name>
<comment type="caution">
    <text evidence="1">The sequence shown here is derived from an EMBL/GenBank/DDBJ whole genome shotgun (WGS) entry which is preliminary data.</text>
</comment>
<evidence type="ECO:0000313" key="2">
    <source>
        <dbReference type="Proteomes" id="UP000583929"/>
    </source>
</evidence>
<dbReference type="AlphaFoldDB" id="A0A7J6GLF2"/>
<organism evidence="1 2">
    <name type="scientific">Cannabis sativa</name>
    <name type="common">Hemp</name>
    <name type="synonym">Marijuana</name>
    <dbReference type="NCBI Taxonomy" id="3483"/>
    <lineage>
        <taxon>Eukaryota</taxon>
        <taxon>Viridiplantae</taxon>
        <taxon>Streptophyta</taxon>
        <taxon>Embryophyta</taxon>
        <taxon>Tracheophyta</taxon>
        <taxon>Spermatophyta</taxon>
        <taxon>Magnoliopsida</taxon>
        <taxon>eudicotyledons</taxon>
        <taxon>Gunneridae</taxon>
        <taxon>Pentapetalae</taxon>
        <taxon>rosids</taxon>
        <taxon>fabids</taxon>
        <taxon>Rosales</taxon>
        <taxon>Cannabaceae</taxon>
        <taxon>Cannabis</taxon>
    </lineage>
</organism>
<dbReference type="Proteomes" id="UP000583929">
    <property type="component" value="Unassembled WGS sequence"/>
</dbReference>
<proteinExistence type="predicted"/>
<gene>
    <name evidence="1" type="ORF">G4B88_020078</name>
</gene>
<keyword evidence="2" id="KW-1185">Reference proteome</keyword>
<accession>A0A7J6GLF2</accession>